<evidence type="ECO:0000313" key="5">
    <source>
        <dbReference type="EMBL" id="QHA00260.1"/>
    </source>
</evidence>
<dbReference type="InterPro" id="IPR050625">
    <property type="entry name" value="ParA/MinD_ATPase"/>
</dbReference>
<feature type="modified residue" description="4-aspartylphosphate" evidence="3">
    <location>
        <position position="56"/>
    </location>
</feature>
<dbReference type="Gene3D" id="3.40.50.2300">
    <property type="match status" value="1"/>
</dbReference>
<dbReference type="SUPFAM" id="SSF52172">
    <property type="entry name" value="CheY-like"/>
    <property type="match status" value="1"/>
</dbReference>
<dbReference type="SMART" id="SM00448">
    <property type="entry name" value="REC"/>
    <property type="match status" value="1"/>
</dbReference>
<dbReference type="RefSeq" id="WP_019226771.1">
    <property type="nucleotide sequence ID" value="NZ_CP046996.1"/>
</dbReference>
<evidence type="ECO:0000256" key="1">
    <source>
        <dbReference type="ARBA" id="ARBA00018672"/>
    </source>
</evidence>
<dbReference type="AlphaFoldDB" id="A0A857DG45"/>
<dbReference type="PROSITE" id="PS50110">
    <property type="entry name" value="RESPONSE_REGULATORY"/>
    <property type="match status" value="1"/>
</dbReference>
<organism evidence="5 6">
    <name type="scientific">Dehalobacter restrictus</name>
    <dbReference type="NCBI Taxonomy" id="55583"/>
    <lineage>
        <taxon>Bacteria</taxon>
        <taxon>Bacillati</taxon>
        <taxon>Bacillota</taxon>
        <taxon>Clostridia</taxon>
        <taxon>Eubacteriales</taxon>
        <taxon>Desulfitobacteriaceae</taxon>
        <taxon>Dehalobacter</taxon>
    </lineage>
</organism>
<reference evidence="5 6" key="1">
    <citation type="submission" date="2019-12" db="EMBL/GenBank/DDBJ databases">
        <title>Sequence classification of anaerobic respiratory reductive dehalogenases: First we see many, then we see few.</title>
        <authorList>
            <person name="Molenda O."/>
            <person name="Puentes Jacome L.A."/>
            <person name="Cao X."/>
            <person name="Nesbo C.L."/>
            <person name="Tang S."/>
            <person name="Morson N."/>
            <person name="Patron J."/>
            <person name="Lomheim L."/>
            <person name="Wishart D.S."/>
            <person name="Edwards E.A."/>
        </authorList>
    </citation>
    <scope>NUCLEOTIDE SEQUENCE [LARGE SCALE GENOMIC DNA]</scope>
    <source>
        <strain evidence="5 6">12DCA</strain>
    </source>
</reference>
<dbReference type="GO" id="GO:0000160">
    <property type="term" value="P:phosphorelay signal transduction system"/>
    <property type="evidence" value="ECO:0007669"/>
    <property type="project" value="InterPro"/>
</dbReference>
<dbReference type="Gene3D" id="3.40.50.300">
    <property type="entry name" value="P-loop containing nucleotide triphosphate hydrolases"/>
    <property type="match status" value="1"/>
</dbReference>
<proteinExistence type="predicted"/>
<dbReference type="PANTHER" id="PTHR43384">
    <property type="entry name" value="SEPTUM SITE-DETERMINING PROTEIN MIND HOMOLOG, CHLOROPLASTIC-RELATED"/>
    <property type="match status" value="1"/>
</dbReference>
<comment type="function">
    <text evidence="2">May play the central regulatory role in sporulation. It may be an element of the effector pathway responsible for the activation of sporulation genes in response to nutritional stress. Spo0A may act in concert with spo0H (a sigma factor) to control the expression of some genes that are critical to the sporulation process.</text>
</comment>
<feature type="domain" description="Response regulatory" evidence="4">
    <location>
        <begin position="5"/>
        <end position="121"/>
    </location>
</feature>
<dbReference type="InterPro" id="IPR027417">
    <property type="entry name" value="P-loop_NTPase"/>
</dbReference>
<gene>
    <name evidence="5" type="ORF">GQ588_06230</name>
</gene>
<dbReference type="GO" id="GO:0016887">
    <property type="term" value="F:ATP hydrolysis activity"/>
    <property type="evidence" value="ECO:0007669"/>
    <property type="project" value="TreeGrafter"/>
</dbReference>
<dbReference type="GO" id="GO:0051782">
    <property type="term" value="P:negative regulation of cell division"/>
    <property type="evidence" value="ECO:0007669"/>
    <property type="project" value="TreeGrafter"/>
</dbReference>
<dbReference type="Proteomes" id="UP000430508">
    <property type="component" value="Chromosome"/>
</dbReference>
<accession>A0A857DG45</accession>
<dbReference type="InterPro" id="IPR011006">
    <property type="entry name" value="CheY-like_superfamily"/>
</dbReference>
<dbReference type="Pfam" id="PF00072">
    <property type="entry name" value="Response_reg"/>
    <property type="match status" value="1"/>
</dbReference>
<evidence type="ECO:0000259" key="4">
    <source>
        <dbReference type="PROSITE" id="PS50110"/>
    </source>
</evidence>
<dbReference type="CDD" id="cd17535">
    <property type="entry name" value="REC_NarL-like"/>
    <property type="match status" value="1"/>
</dbReference>
<name>A0A857DG45_9FIRM</name>
<protein>
    <recommendedName>
        <fullName evidence="1">Stage 0 sporulation protein A homolog</fullName>
    </recommendedName>
</protein>
<dbReference type="GO" id="GO:0005524">
    <property type="term" value="F:ATP binding"/>
    <property type="evidence" value="ECO:0007669"/>
    <property type="project" value="TreeGrafter"/>
</dbReference>
<dbReference type="InterPro" id="IPR001789">
    <property type="entry name" value="Sig_transdc_resp-reg_receiver"/>
</dbReference>
<dbReference type="PANTHER" id="PTHR43384:SF13">
    <property type="entry name" value="SLR0110 PROTEIN"/>
    <property type="match status" value="1"/>
</dbReference>
<evidence type="ECO:0000256" key="2">
    <source>
        <dbReference type="ARBA" id="ARBA00024867"/>
    </source>
</evidence>
<dbReference type="GO" id="GO:0005829">
    <property type="term" value="C:cytosol"/>
    <property type="evidence" value="ECO:0007669"/>
    <property type="project" value="TreeGrafter"/>
</dbReference>
<dbReference type="SUPFAM" id="SSF52540">
    <property type="entry name" value="P-loop containing nucleoside triphosphate hydrolases"/>
    <property type="match status" value="1"/>
</dbReference>
<dbReference type="GO" id="GO:0009898">
    <property type="term" value="C:cytoplasmic side of plasma membrane"/>
    <property type="evidence" value="ECO:0007669"/>
    <property type="project" value="TreeGrafter"/>
</dbReference>
<dbReference type="Pfam" id="PF13614">
    <property type="entry name" value="AAA_31"/>
    <property type="match status" value="1"/>
</dbReference>
<sequence>MQGIRILIVDDIRNTRENIRRILALDSGFEVIGEAGCGSEAIRLAELLKPEIILMDISMPDIDGIKTTELLSFRIPNTSIIMMSVENDPDHMTKAMMAGAKSYIVKPFTGKELTSTILNVYHKESRKREMINSPLSPDSAVKTSDTAAKVISIFSAKGGVGKTTTAVNLGVELAKSSKVLLLDLSLQFGDIASFLNLVPKRTITDLVQAGSIKEEDIRLHTLSHSSGLEILAATNRPEYAEKVTTEHIEQILEEIKPHYDFVILDNTSRFDDISLAGLEAADEIWVVAGMDIPSIKNTKLALEIMHTLEYSPKIKLILNKFEKKIGISMKDIESSLGLNVTYLIPYEEQLTSVLNKGVPFVEALARSAPALEIKKMVSTLGVNSEITKKGQDSKETSRLSFLRFGG</sequence>
<evidence type="ECO:0000256" key="3">
    <source>
        <dbReference type="PROSITE-ProRule" id="PRU00169"/>
    </source>
</evidence>
<evidence type="ECO:0000313" key="6">
    <source>
        <dbReference type="Proteomes" id="UP000430508"/>
    </source>
</evidence>
<dbReference type="InterPro" id="IPR025669">
    <property type="entry name" value="AAA_dom"/>
</dbReference>
<dbReference type="EMBL" id="CP046996">
    <property type="protein sequence ID" value="QHA00260.1"/>
    <property type="molecule type" value="Genomic_DNA"/>
</dbReference>
<keyword evidence="3" id="KW-0597">Phosphoprotein</keyword>
<dbReference type="InterPro" id="IPR058245">
    <property type="entry name" value="NreC/VraR/RcsB-like_REC"/>
</dbReference>